<accession>A0A1R1PWZ8</accession>
<keyword evidence="5 7" id="KW-0653">Protein transport</keyword>
<evidence type="ECO:0000256" key="6">
    <source>
        <dbReference type="ARBA" id="ARBA00023136"/>
    </source>
</evidence>
<comment type="function">
    <text evidence="7">Required for vesicular transport between the endoplasmic reticulum and the Golgi apparatus.</text>
</comment>
<keyword evidence="6 7" id="KW-0472">Membrane</keyword>
<evidence type="ECO:0000256" key="4">
    <source>
        <dbReference type="ARBA" id="ARBA00022892"/>
    </source>
</evidence>
<dbReference type="EMBL" id="LSSK01000082">
    <property type="protein sequence ID" value="OMH85432.1"/>
    <property type="molecule type" value="Genomic_DNA"/>
</dbReference>
<keyword evidence="9" id="KW-1185">Reference proteome</keyword>
<dbReference type="AlphaFoldDB" id="A0A1R1PWZ8"/>
<dbReference type="CDD" id="cd15832">
    <property type="entry name" value="SNAP"/>
    <property type="match status" value="1"/>
</dbReference>
<dbReference type="OrthoDB" id="9984275at2759"/>
<dbReference type="InterPro" id="IPR011990">
    <property type="entry name" value="TPR-like_helical_dom_sf"/>
</dbReference>
<comment type="subcellular location">
    <subcellularLocation>
        <location evidence="1 7">Membrane</location>
        <topology evidence="1 7">Peripheral membrane protein</topology>
    </subcellularLocation>
</comment>
<dbReference type="GO" id="GO:0019905">
    <property type="term" value="F:syntaxin binding"/>
    <property type="evidence" value="ECO:0007669"/>
    <property type="project" value="TreeGrafter"/>
</dbReference>
<protein>
    <submittedName>
        <fullName evidence="8">Alpha-soluble NSF attachment protein</fullName>
    </submittedName>
</protein>
<dbReference type="GO" id="GO:0031201">
    <property type="term" value="C:SNARE complex"/>
    <property type="evidence" value="ECO:0007669"/>
    <property type="project" value="TreeGrafter"/>
</dbReference>
<proteinExistence type="inferred from homology"/>
<dbReference type="SUPFAM" id="SSF48452">
    <property type="entry name" value="TPR-like"/>
    <property type="match status" value="1"/>
</dbReference>
<evidence type="ECO:0000313" key="9">
    <source>
        <dbReference type="Proteomes" id="UP000188320"/>
    </source>
</evidence>
<keyword evidence="4 7" id="KW-0931">ER-Golgi transport</keyword>
<dbReference type="FunFam" id="1.25.40.10:FF:000049">
    <property type="entry name" value="Alpha-soluble NSF attachment protein-like"/>
    <property type="match status" value="1"/>
</dbReference>
<dbReference type="PRINTS" id="PR00448">
    <property type="entry name" value="NSFATTACHMNT"/>
</dbReference>
<reference evidence="9" key="1">
    <citation type="submission" date="2017-01" db="EMBL/GenBank/DDBJ databases">
        <authorList>
            <person name="Wang Y."/>
            <person name="White M."/>
            <person name="Kvist S."/>
            <person name="Moncalvo J.-M."/>
        </authorList>
    </citation>
    <scope>NUCLEOTIDE SEQUENCE [LARGE SCALE GENOMIC DNA]</scope>
    <source>
        <strain evidence="9">COL-18-3</strain>
    </source>
</reference>
<keyword evidence="3 7" id="KW-0813">Transport</keyword>
<dbReference type="GO" id="GO:0005483">
    <property type="term" value="F:soluble NSF attachment protein activity"/>
    <property type="evidence" value="ECO:0007669"/>
    <property type="project" value="TreeGrafter"/>
</dbReference>
<evidence type="ECO:0000256" key="5">
    <source>
        <dbReference type="ARBA" id="ARBA00022927"/>
    </source>
</evidence>
<dbReference type="GO" id="GO:0006886">
    <property type="term" value="P:intracellular protein transport"/>
    <property type="evidence" value="ECO:0007669"/>
    <property type="project" value="UniProtKB-UniRule"/>
</dbReference>
<dbReference type="Proteomes" id="UP000188320">
    <property type="component" value="Unassembled WGS sequence"/>
</dbReference>
<comment type="similarity">
    <text evidence="2 7">Belongs to the SNAP family.</text>
</comment>
<sequence length="306" mass="34369">MSDAQARELLAKADKKADQKGWFGGRKYDEAAELYERSANQFKLAKNWKEAGNAFLKAAAMYQQLNNPMDEDIAQAYISSSKCFKKANDLNQAVQGLSNAIAIFLQKGRFHAAASHKKEIAAIYESELLDYEKAMAAYEDAAEYYSSEDSKALANNCLLKVATFAAKLENYQKAIEIFESIATTSVDNQLTKWSIKEYFFKAGLCHLALDVGNTVGTRQAIERYLALDPSFSNTRECKLLNNIVSDVENEDLEGFTNHVAEYDHISQLDSWKTSLLLTEWIKAVAFGGKRYNTDNQRPNVMKPSQV</sequence>
<comment type="caution">
    <text evidence="8">The sequence shown here is derived from an EMBL/GenBank/DDBJ whole genome shotgun (WGS) entry which is preliminary data.</text>
</comment>
<dbReference type="PANTHER" id="PTHR13768:SF8">
    <property type="entry name" value="ALPHA-SOLUBLE NSF ATTACHMENT PROTEIN"/>
    <property type="match status" value="1"/>
</dbReference>
<evidence type="ECO:0000256" key="7">
    <source>
        <dbReference type="RuleBase" id="RU367013"/>
    </source>
</evidence>
<gene>
    <name evidence="8" type="ORF">AX774_g1023</name>
</gene>
<evidence type="ECO:0000256" key="1">
    <source>
        <dbReference type="ARBA" id="ARBA00004170"/>
    </source>
</evidence>
<organism evidence="8 9">
    <name type="scientific">Zancudomyces culisetae</name>
    <name type="common">Gut fungus</name>
    <name type="synonym">Smittium culisetae</name>
    <dbReference type="NCBI Taxonomy" id="1213189"/>
    <lineage>
        <taxon>Eukaryota</taxon>
        <taxon>Fungi</taxon>
        <taxon>Fungi incertae sedis</taxon>
        <taxon>Zoopagomycota</taxon>
        <taxon>Kickxellomycotina</taxon>
        <taxon>Harpellomycetes</taxon>
        <taxon>Harpellales</taxon>
        <taxon>Legeriomycetaceae</taxon>
        <taxon>Zancudomyces</taxon>
    </lineage>
</organism>
<dbReference type="Pfam" id="PF14938">
    <property type="entry name" value="SNAP"/>
    <property type="match status" value="1"/>
</dbReference>
<feature type="non-terminal residue" evidence="8">
    <location>
        <position position="306"/>
    </location>
</feature>
<dbReference type="GO" id="GO:0035494">
    <property type="term" value="P:SNARE complex disassembly"/>
    <property type="evidence" value="ECO:0007669"/>
    <property type="project" value="TreeGrafter"/>
</dbReference>
<evidence type="ECO:0000256" key="2">
    <source>
        <dbReference type="ARBA" id="ARBA00010050"/>
    </source>
</evidence>
<evidence type="ECO:0000256" key="3">
    <source>
        <dbReference type="ARBA" id="ARBA00022448"/>
    </source>
</evidence>
<dbReference type="Gene3D" id="1.25.40.10">
    <property type="entry name" value="Tetratricopeptide repeat domain"/>
    <property type="match status" value="1"/>
</dbReference>
<name>A0A1R1PWZ8_ZANCU</name>
<dbReference type="PANTHER" id="PTHR13768">
    <property type="entry name" value="SOLUBLE NSF ATTACHMENT PROTEIN SNAP"/>
    <property type="match status" value="1"/>
</dbReference>
<dbReference type="InterPro" id="IPR000744">
    <property type="entry name" value="NSF_attach"/>
</dbReference>
<dbReference type="GO" id="GO:0005774">
    <property type="term" value="C:vacuolar membrane"/>
    <property type="evidence" value="ECO:0007669"/>
    <property type="project" value="TreeGrafter"/>
</dbReference>
<evidence type="ECO:0000313" key="8">
    <source>
        <dbReference type="EMBL" id="OMH85432.1"/>
    </source>
</evidence>